<gene>
    <name evidence="3" type="ORF">COX26_00025</name>
</gene>
<feature type="domain" description="AAA+ ATPase" evidence="2">
    <location>
        <begin position="216"/>
        <end position="398"/>
    </location>
</feature>
<dbReference type="Gene3D" id="3.30.230.10">
    <property type="match status" value="1"/>
</dbReference>
<protein>
    <submittedName>
        <fullName evidence="3">Magnesium chelatase</fullName>
    </submittedName>
</protein>
<dbReference type="GO" id="GO:0005524">
    <property type="term" value="F:ATP binding"/>
    <property type="evidence" value="ECO:0007669"/>
    <property type="project" value="InterPro"/>
</dbReference>
<dbReference type="Pfam" id="PF13335">
    <property type="entry name" value="Mg_chelatase_C"/>
    <property type="match status" value="1"/>
</dbReference>
<accession>A0A2G9ZAG4</accession>
<evidence type="ECO:0000313" key="4">
    <source>
        <dbReference type="Proteomes" id="UP000228812"/>
    </source>
</evidence>
<comment type="caution">
    <text evidence="3">The sequence shown here is derived from an EMBL/GenBank/DDBJ whole genome shotgun (WGS) entry which is preliminary data.</text>
</comment>
<dbReference type="SMART" id="SM00382">
    <property type="entry name" value="AAA"/>
    <property type="match status" value="1"/>
</dbReference>
<comment type="similarity">
    <text evidence="1">Belongs to the Mg-chelatase subunits D/I family. ComM subfamily.</text>
</comment>
<dbReference type="NCBIfam" id="TIGR00368">
    <property type="entry name" value="YifB family Mg chelatase-like AAA ATPase"/>
    <property type="match status" value="1"/>
</dbReference>
<dbReference type="InterPro" id="IPR004482">
    <property type="entry name" value="Mg_chelat-rel"/>
</dbReference>
<dbReference type="Pfam" id="PF13541">
    <property type="entry name" value="ChlI"/>
    <property type="match status" value="1"/>
</dbReference>
<dbReference type="InterPro" id="IPR000523">
    <property type="entry name" value="Mg_chelatse_chII-like_cat_dom"/>
</dbReference>
<dbReference type="InterPro" id="IPR003593">
    <property type="entry name" value="AAA+_ATPase"/>
</dbReference>
<dbReference type="SUPFAM" id="SSF54211">
    <property type="entry name" value="Ribosomal protein S5 domain 2-like"/>
    <property type="match status" value="1"/>
</dbReference>
<dbReference type="EMBL" id="PCRZ01000001">
    <property type="protein sequence ID" value="PIP30179.1"/>
    <property type="molecule type" value="Genomic_DNA"/>
</dbReference>
<dbReference type="PANTHER" id="PTHR32039:SF7">
    <property type="entry name" value="COMPETENCE PROTEIN COMM"/>
    <property type="match status" value="1"/>
</dbReference>
<evidence type="ECO:0000313" key="3">
    <source>
        <dbReference type="EMBL" id="PIP30179.1"/>
    </source>
</evidence>
<dbReference type="Proteomes" id="UP000228812">
    <property type="component" value="Unassembled WGS sequence"/>
</dbReference>
<dbReference type="AlphaFoldDB" id="A0A2G9ZAG4"/>
<dbReference type="PANTHER" id="PTHR32039">
    <property type="entry name" value="MAGNESIUM-CHELATASE SUBUNIT CHLI"/>
    <property type="match status" value="1"/>
</dbReference>
<proteinExistence type="inferred from homology"/>
<dbReference type="Pfam" id="PF01078">
    <property type="entry name" value="Mg_chelatase"/>
    <property type="match status" value="1"/>
</dbReference>
<dbReference type="InterPro" id="IPR045006">
    <property type="entry name" value="CHLI-like"/>
</dbReference>
<reference evidence="3 4" key="1">
    <citation type="submission" date="2017-09" db="EMBL/GenBank/DDBJ databases">
        <title>Depth-based differentiation of microbial function through sediment-hosted aquifers and enrichment of novel symbionts in the deep terrestrial subsurface.</title>
        <authorList>
            <person name="Probst A.J."/>
            <person name="Ladd B."/>
            <person name="Jarett J.K."/>
            <person name="Geller-Mcgrath D.E."/>
            <person name="Sieber C.M."/>
            <person name="Emerson J.B."/>
            <person name="Anantharaman K."/>
            <person name="Thomas B.C."/>
            <person name="Malmstrom R."/>
            <person name="Stieglmeier M."/>
            <person name="Klingl A."/>
            <person name="Woyke T."/>
            <person name="Ryan C.M."/>
            <person name="Banfield J.F."/>
        </authorList>
    </citation>
    <scope>NUCLEOTIDE SEQUENCE [LARGE SCALE GENOMIC DNA]</scope>
    <source>
        <strain evidence="3">CG23_combo_of_CG06-09_8_20_14_all_54_14</strain>
    </source>
</reference>
<dbReference type="InterPro" id="IPR020568">
    <property type="entry name" value="Ribosomal_Su5_D2-typ_SF"/>
</dbReference>
<sequence>MSAVPKLFSAELDGIDAYLVEIEADLNVGLHAFSIVGLADKAVGESKERVNSALKHTGIRPPTKENRRITVNLAPADMEKAGSRFDLPIALAYLLASEQLAPFSAAGKLFVGELSLDGTLRPVNGCLNIAIFARTHGIEELFVPRANAEEAAAVSGISVIPVGTLGELIAHLEARVPIPPTPPTAIAPSYQPKSVQLHEVRGNEAAKRALLVAAAGGHHLLMSGPPGTGKTMLAQALASILPPPTAEESIEITRIYSAAGLNKDQPFITFRPFRTPHHSASLVSILGGGSHPRPGEVSLAHRGVLFLDEIPEFHRDILEGLRQPLEEGAIHIARAKRTLTLPARFTLIASMNPCPCGYFEDPEHECRCSAHEIFRYQRKISGPLLDRIDMHLTVPRISVTELREERAGDAAETERARGKVTQARERQRERFKTAGIPAITNSEMTSSEIEALVSLEPSAESFLKRALERAFLSPRGYYRTLKVARTVADLDGSFSVKEHHLAEAFQYRVRNNE</sequence>
<dbReference type="InterPro" id="IPR025158">
    <property type="entry name" value="Mg_chelat-rel_C"/>
</dbReference>
<name>A0A2G9ZAG4_9BACT</name>
<organism evidence="3 4">
    <name type="scientific">Candidatus Jorgensenbacteria bacterium CG23_combo_of_CG06-09_8_20_14_all_54_14</name>
    <dbReference type="NCBI Taxonomy" id="1974595"/>
    <lineage>
        <taxon>Bacteria</taxon>
        <taxon>Candidatus Joergenseniibacteriota</taxon>
    </lineage>
</organism>
<dbReference type="Gene3D" id="3.40.50.300">
    <property type="entry name" value="P-loop containing nucleotide triphosphate hydrolases"/>
    <property type="match status" value="1"/>
</dbReference>
<dbReference type="InterPro" id="IPR027417">
    <property type="entry name" value="P-loop_NTPase"/>
</dbReference>
<dbReference type="InterPro" id="IPR014721">
    <property type="entry name" value="Ribsml_uS5_D2-typ_fold_subgr"/>
</dbReference>
<evidence type="ECO:0000256" key="1">
    <source>
        <dbReference type="ARBA" id="ARBA00006354"/>
    </source>
</evidence>
<dbReference type="SUPFAM" id="SSF52540">
    <property type="entry name" value="P-loop containing nucleoside triphosphate hydrolases"/>
    <property type="match status" value="1"/>
</dbReference>
<evidence type="ECO:0000259" key="2">
    <source>
        <dbReference type="SMART" id="SM00382"/>
    </source>
</evidence>